<protein>
    <submittedName>
        <fullName evidence="2">Uncharacterized protein</fullName>
    </submittedName>
</protein>
<reference evidence="2" key="1">
    <citation type="journal article" date="2021" name="Microorganisms">
        <title>Phylogenomic Reconstruction and Metabolic Potential of the Genus Aminobacter.</title>
        <authorList>
            <person name="Artuso I."/>
            <person name="Turrini P."/>
            <person name="Pirolo M."/>
            <person name="Lugli G.A."/>
            <person name="Ventura M."/>
            <person name="Visca P."/>
        </authorList>
    </citation>
    <scope>NUCLEOTIDE SEQUENCE</scope>
    <source>
        <strain evidence="2">LMG 26462</strain>
    </source>
</reference>
<dbReference type="EMBL" id="JAFLWW010000003">
    <property type="protein sequence ID" value="MBT1156481.1"/>
    <property type="molecule type" value="Genomic_DNA"/>
</dbReference>
<gene>
    <name evidence="2" type="ORF">J1C56_12850</name>
</gene>
<dbReference type="Proteomes" id="UP001138921">
    <property type="component" value="Unassembled WGS sequence"/>
</dbReference>
<dbReference type="AlphaFoldDB" id="A0A9X1D5Y9"/>
<feature type="transmembrane region" description="Helical" evidence="1">
    <location>
        <begin position="31"/>
        <end position="52"/>
    </location>
</feature>
<accession>A0A9X1D5Y9</accession>
<comment type="caution">
    <text evidence="2">The sequence shown here is derived from an EMBL/GenBank/DDBJ whole genome shotgun (WGS) entry which is preliminary data.</text>
</comment>
<keyword evidence="1" id="KW-1133">Transmembrane helix</keyword>
<sequence>MAEPCWACRSHIEDGQILCNECKNWQGWRKYFNISTLTLSLLIALLSVLGTVGPTIKQMLFPGSPNLTVAGSYTTGLVKKGDGYFGDDLLSLSVTNIGKQPGALRPALNCASIEVSDRTLAFDSISPTLVEAGKSSVVSYKQRFVDFDGSIDRDGNPTQSKTGMYKCEVNLGPPSLVVVINHSGEVHAAPLNFAVISVNAIGPDCAIGMLSAASLEKCTK</sequence>
<reference evidence="2" key="2">
    <citation type="submission" date="2021-03" db="EMBL/GenBank/DDBJ databases">
        <authorList>
            <person name="Artuso I."/>
            <person name="Turrini P."/>
            <person name="Pirolo M."/>
            <person name="Lugli G.A."/>
            <person name="Ventura M."/>
            <person name="Visca P."/>
        </authorList>
    </citation>
    <scope>NUCLEOTIDE SEQUENCE</scope>
    <source>
        <strain evidence="2">LMG 26462</strain>
    </source>
</reference>
<evidence type="ECO:0000313" key="3">
    <source>
        <dbReference type="Proteomes" id="UP001138921"/>
    </source>
</evidence>
<proteinExistence type="predicted"/>
<organism evidence="2 3">
    <name type="scientific">Aminobacter anthyllidis</name>
    <dbReference type="NCBI Taxonomy" id="1035067"/>
    <lineage>
        <taxon>Bacteria</taxon>
        <taxon>Pseudomonadati</taxon>
        <taxon>Pseudomonadota</taxon>
        <taxon>Alphaproteobacteria</taxon>
        <taxon>Hyphomicrobiales</taxon>
        <taxon>Phyllobacteriaceae</taxon>
        <taxon>Aminobacter</taxon>
    </lineage>
</organism>
<evidence type="ECO:0000256" key="1">
    <source>
        <dbReference type="SAM" id="Phobius"/>
    </source>
</evidence>
<keyword evidence="1" id="KW-0472">Membrane</keyword>
<evidence type="ECO:0000313" key="2">
    <source>
        <dbReference type="EMBL" id="MBT1156481.1"/>
    </source>
</evidence>
<keyword evidence="3" id="KW-1185">Reference proteome</keyword>
<dbReference type="RefSeq" id="WP_214389666.1">
    <property type="nucleotide sequence ID" value="NZ_JAFLWW010000003.1"/>
</dbReference>
<keyword evidence="1" id="KW-0812">Transmembrane</keyword>
<name>A0A9X1D5Y9_9HYPH</name>